<sequence>MAGITTAGITTDKVAVTGYGLIVRNHDCPSDLFNSLMEKKSLICEDRLLKKHGINNIPSAKLTSTDIDRLRNQFSSTGQSSNNRVLLMAYCAGENSLQMAGLTHKKLKQYKCELFFANNKMFTDDDTLNRYFNENISPSEYIDIEHFGALMRPYEIAEKLIEHFHTPGQPRVYSDACTAGMVALYSAYLTIKSGRKDIALVGASEEATHPITQTLFKNVRALYDGKFTELNQSSRAFDKDRAGCVLADASAFLVVENYSHAIARKAKILAEIAGMSRQSEGYKMTSTDLSGQYYLACMSSALKNAELLPEDIDHINSHGTSTVNNDLAESKAINALFPHNPPVISTKSATGHSLAVSGLLEAILSIETLNNNRILPSLNFSELGKIDGSINVNNTAKVMHVKHILSNSFGFGGENSSLILKRAEG</sequence>
<accession>W1J9R0</accession>
<keyword evidence="3 4" id="KW-0808">Transferase</keyword>
<dbReference type="PANTHER" id="PTHR11712:SF336">
    <property type="entry name" value="3-OXOACYL-[ACYL-CARRIER-PROTEIN] SYNTHASE, MITOCHONDRIAL"/>
    <property type="match status" value="1"/>
</dbReference>
<proteinExistence type="inferred from homology"/>
<dbReference type="PROSITE" id="PS52004">
    <property type="entry name" value="KS3_2"/>
    <property type="match status" value="1"/>
</dbReference>
<dbReference type="Proteomes" id="UP000019197">
    <property type="component" value="Unassembled WGS sequence"/>
</dbReference>
<dbReference type="SUPFAM" id="SSF53901">
    <property type="entry name" value="Thiolase-like"/>
    <property type="match status" value="2"/>
</dbReference>
<evidence type="ECO:0000313" key="7">
    <source>
        <dbReference type="Proteomes" id="UP000019197"/>
    </source>
</evidence>
<dbReference type="GO" id="GO:0006633">
    <property type="term" value="P:fatty acid biosynthetic process"/>
    <property type="evidence" value="ECO:0007669"/>
    <property type="project" value="TreeGrafter"/>
</dbReference>
<evidence type="ECO:0000313" key="6">
    <source>
        <dbReference type="EMBL" id="CDL86758.1"/>
    </source>
</evidence>
<evidence type="ECO:0000256" key="4">
    <source>
        <dbReference type="RuleBase" id="RU003694"/>
    </source>
</evidence>
<dbReference type="GO" id="GO:0004315">
    <property type="term" value="F:3-oxoacyl-[acyl-carrier-protein] synthase activity"/>
    <property type="evidence" value="ECO:0007669"/>
    <property type="project" value="TreeGrafter"/>
</dbReference>
<dbReference type="GO" id="GO:0005829">
    <property type="term" value="C:cytosol"/>
    <property type="evidence" value="ECO:0007669"/>
    <property type="project" value="TreeGrafter"/>
</dbReference>
<gene>
    <name evidence="6" type="ORF">XCR1_60005</name>
</gene>
<comment type="similarity">
    <text evidence="2 4">Belongs to the thiolase-like superfamily. Beta-ketoacyl-ACP synthases family.</text>
</comment>
<dbReference type="RefSeq" id="WP_051502603.1">
    <property type="nucleotide sequence ID" value="NZ_CAWLVK010000453.1"/>
</dbReference>
<protein>
    <submittedName>
        <fullName evidence="6">3-oxoacyl-(Acyl-carrier-protein) synthase II KasB</fullName>
    </submittedName>
</protein>
<organism evidence="6 7">
    <name type="scientific">Xenorhabdus cabanillasii JM26</name>
    <dbReference type="NCBI Taxonomy" id="1427517"/>
    <lineage>
        <taxon>Bacteria</taxon>
        <taxon>Pseudomonadati</taxon>
        <taxon>Pseudomonadota</taxon>
        <taxon>Gammaproteobacteria</taxon>
        <taxon>Enterobacterales</taxon>
        <taxon>Morganellaceae</taxon>
        <taxon>Xenorhabdus</taxon>
    </lineage>
</organism>
<dbReference type="PANTHER" id="PTHR11712">
    <property type="entry name" value="POLYKETIDE SYNTHASE-RELATED"/>
    <property type="match status" value="1"/>
</dbReference>
<dbReference type="InterPro" id="IPR014030">
    <property type="entry name" value="Ketoacyl_synth_N"/>
</dbReference>
<dbReference type="OrthoDB" id="9808669at2"/>
<evidence type="ECO:0000256" key="3">
    <source>
        <dbReference type="ARBA" id="ARBA00022679"/>
    </source>
</evidence>
<dbReference type="InterPro" id="IPR020841">
    <property type="entry name" value="PKS_Beta-ketoAc_synthase_dom"/>
</dbReference>
<reference evidence="6 7" key="1">
    <citation type="submission" date="2013-11" db="EMBL/GenBank/DDBJ databases">
        <title>Draft genome sequence and annotation of the entomopathogenic bacterium, Xenorhabdus cabanillasi strain JM26.</title>
        <authorList>
            <person name="Gualtieri M."/>
            <person name="Ogier J.C."/>
            <person name="Pages S."/>
            <person name="Givaudan A."/>
            <person name="Gaudriault S."/>
        </authorList>
    </citation>
    <scope>NUCLEOTIDE SEQUENCE [LARGE SCALE GENOMIC DNA]</scope>
    <source>
        <strain evidence="6 7">JM26</strain>
    </source>
</reference>
<feature type="domain" description="Ketosynthase family 3 (KS3)" evidence="5">
    <location>
        <begin position="11"/>
        <end position="422"/>
    </location>
</feature>
<comment type="caution">
    <text evidence="6">The sequence shown here is derived from an EMBL/GenBank/DDBJ whole genome shotgun (WGS) entry which is preliminary data.</text>
</comment>
<dbReference type="InterPro" id="IPR000794">
    <property type="entry name" value="Beta-ketoacyl_synthase"/>
</dbReference>
<dbReference type="Pfam" id="PF02801">
    <property type="entry name" value="Ketoacyl-synt_C"/>
    <property type="match status" value="1"/>
</dbReference>
<dbReference type="EMBL" id="CBXE010000453">
    <property type="protein sequence ID" value="CDL86758.1"/>
    <property type="molecule type" value="Genomic_DNA"/>
</dbReference>
<dbReference type="Gene3D" id="3.40.47.10">
    <property type="match status" value="1"/>
</dbReference>
<name>W1J9R0_9GAMM</name>
<comment type="pathway">
    <text evidence="1">Lipid metabolism; fatty acid biosynthesis.</text>
</comment>
<dbReference type="Pfam" id="PF00109">
    <property type="entry name" value="ketoacyl-synt"/>
    <property type="match status" value="1"/>
</dbReference>
<evidence type="ECO:0000256" key="1">
    <source>
        <dbReference type="ARBA" id="ARBA00005194"/>
    </source>
</evidence>
<dbReference type="SMART" id="SM00825">
    <property type="entry name" value="PKS_KS"/>
    <property type="match status" value="1"/>
</dbReference>
<evidence type="ECO:0000256" key="2">
    <source>
        <dbReference type="ARBA" id="ARBA00008467"/>
    </source>
</evidence>
<dbReference type="AlphaFoldDB" id="W1J9R0"/>
<dbReference type="InterPro" id="IPR014031">
    <property type="entry name" value="Ketoacyl_synth_C"/>
</dbReference>
<evidence type="ECO:0000259" key="5">
    <source>
        <dbReference type="PROSITE" id="PS52004"/>
    </source>
</evidence>
<dbReference type="InterPro" id="IPR016039">
    <property type="entry name" value="Thiolase-like"/>
</dbReference>